<dbReference type="SUPFAM" id="SSF51197">
    <property type="entry name" value="Clavaminate synthase-like"/>
    <property type="match status" value="1"/>
</dbReference>
<evidence type="ECO:0000256" key="2">
    <source>
        <dbReference type="ARBA" id="ARBA00008056"/>
    </source>
</evidence>
<evidence type="ECO:0000256" key="3">
    <source>
        <dbReference type="ARBA" id="ARBA00022723"/>
    </source>
</evidence>
<gene>
    <name evidence="8" type="ORF">TSUD_175630</name>
</gene>
<evidence type="ECO:0000256" key="1">
    <source>
        <dbReference type="ARBA" id="ARBA00001962"/>
    </source>
</evidence>
<dbReference type="PROSITE" id="PS51471">
    <property type="entry name" value="FE2OG_OXY"/>
    <property type="match status" value="1"/>
</dbReference>
<dbReference type="InterPro" id="IPR005123">
    <property type="entry name" value="Oxoglu/Fe-dep_dioxygenase_dom"/>
</dbReference>
<proteinExistence type="inferred from homology"/>
<comment type="cofactor">
    <cofactor evidence="1">
        <name>Fe cation</name>
        <dbReference type="ChEBI" id="CHEBI:24875"/>
    </cofactor>
</comment>
<dbReference type="PANTHER" id="PTHR10209:SF797">
    <property type="entry name" value="OXIDASE, PUTATIVE-RELATED"/>
    <property type="match status" value="1"/>
</dbReference>
<dbReference type="GO" id="GO:0051213">
    <property type="term" value="F:dioxygenase activity"/>
    <property type="evidence" value="ECO:0007669"/>
    <property type="project" value="UniProtKB-ARBA"/>
</dbReference>
<dbReference type="OrthoDB" id="288590at2759"/>
<dbReference type="FunFam" id="2.60.120.330:FF:000005">
    <property type="entry name" value="1-aminocyclopropane-1-carboxylate oxidase homolog 1"/>
    <property type="match status" value="1"/>
</dbReference>
<protein>
    <recommendedName>
        <fullName evidence="7">Fe2OG dioxygenase domain-containing protein</fullName>
    </recommendedName>
</protein>
<feature type="domain" description="Fe2OG dioxygenase" evidence="7">
    <location>
        <begin position="218"/>
        <end position="345"/>
    </location>
</feature>
<name>A0A2Z6LKC2_TRISU</name>
<organism evidence="8 9">
    <name type="scientific">Trifolium subterraneum</name>
    <name type="common">Subterranean clover</name>
    <dbReference type="NCBI Taxonomy" id="3900"/>
    <lineage>
        <taxon>Eukaryota</taxon>
        <taxon>Viridiplantae</taxon>
        <taxon>Streptophyta</taxon>
        <taxon>Embryophyta</taxon>
        <taxon>Tracheophyta</taxon>
        <taxon>Spermatophyta</taxon>
        <taxon>Magnoliopsida</taxon>
        <taxon>eudicotyledons</taxon>
        <taxon>Gunneridae</taxon>
        <taxon>Pentapetalae</taxon>
        <taxon>rosids</taxon>
        <taxon>fabids</taxon>
        <taxon>Fabales</taxon>
        <taxon>Fabaceae</taxon>
        <taxon>Papilionoideae</taxon>
        <taxon>50 kb inversion clade</taxon>
        <taxon>NPAAA clade</taxon>
        <taxon>Hologalegina</taxon>
        <taxon>IRL clade</taxon>
        <taxon>Trifolieae</taxon>
        <taxon>Trifolium</taxon>
    </lineage>
</organism>
<dbReference type="GO" id="GO:0046872">
    <property type="term" value="F:metal ion binding"/>
    <property type="evidence" value="ECO:0007669"/>
    <property type="project" value="UniProtKB-KW"/>
</dbReference>
<sequence length="374" mass="42316">MRNCICLPDLISRKHHRYDREAELRAFDDSKAGVKGLVESGVSKIPRMFHGGKLDIGENSGSDSKLSVPVVDLKDISANPVLRVEVIDQIRSACQEWGFFQVINHGIPVNVLDEMIDGTRRFHEQDADVRKEFYTRDLKERFKYYSNGALFSGQAANWRDTFSFVVAPGTFKPEVLPPICRDIAVEYSQKIRGLGFTIFELLSEALGLDPSYLKEFNCAEGLSINGHYYPPCPEPELTMGTTKHIDVDFMTLVLQERIGGLQVLHEDKWVNVPPVHGALVVNIGAYHKWQWTEDAPLRVKYPRLFHVSEQRHSKVGEMGTWHDSNGIYSVKSAYSVLELTSRVEIVPPTVPGFVLAKVWKSWVPSKLSLWITSS</sequence>
<dbReference type="InterPro" id="IPR027443">
    <property type="entry name" value="IPNS-like_sf"/>
</dbReference>
<dbReference type="EMBL" id="DF973181">
    <property type="protein sequence ID" value="GAU18222.1"/>
    <property type="molecule type" value="Genomic_DNA"/>
</dbReference>
<dbReference type="Proteomes" id="UP000242715">
    <property type="component" value="Unassembled WGS sequence"/>
</dbReference>
<evidence type="ECO:0000256" key="6">
    <source>
        <dbReference type="RuleBase" id="RU003682"/>
    </source>
</evidence>
<keyword evidence="3 6" id="KW-0479">Metal-binding</keyword>
<dbReference type="Pfam" id="PF03171">
    <property type="entry name" value="2OG-FeII_Oxy"/>
    <property type="match status" value="1"/>
</dbReference>
<accession>A0A2Z6LKC2</accession>
<dbReference type="InterPro" id="IPR044861">
    <property type="entry name" value="IPNS-like_FE2OG_OXY"/>
</dbReference>
<dbReference type="Gene3D" id="2.60.120.330">
    <property type="entry name" value="B-lactam Antibiotic, Isopenicillin N Synthase, Chain"/>
    <property type="match status" value="1"/>
</dbReference>
<dbReference type="InterPro" id="IPR026992">
    <property type="entry name" value="DIOX_N"/>
</dbReference>
<dbReference type="Pfam" id="PF14226">
    <property type="entry name" value="DIOX_N"/>
    <property type="match status" value="1"/>
</dbReference>
<evidence type="ECO:0000313" key="9">
    <source>
        <dbReference type="Proteomes" id="UP000242715"/>
    </source>
</evidence>
<evidence type="ECO:0000256" key="5">
    <source>
        <dbReference type="ARBA" id="ARBA00023004"/>
    </source>
</evidence>
<evidence type="ECO:0000259" key="7">
    <source>
        <dbReference type="PROSITE" id="PS51471"/>
    </source>
</evidence>
<dbReference type="AlphaFoldDB" id="A0A2Z6LKC2"/>
<keyword evidence="4 6" id="KW-0560">Oxidoreductase</keyword>
<keyword evidence="9" id="KW-1185">Reference proteome</keyword>
<evidence type="ECO:0000256" key="4">
    <source>
        <dbReference type="ARBA" id="ARBA00023002"/>
    </source>
</evidence>
<dbReference type="PANTHER" id="PTHR10209">
    <property type="entry name" value="OXIDOREDUCTASE, 2OG-FE II OXYGENASE FAMILY PROTEIN"/>
    <property type="match status" value="1"/>
</dbReference>
<reference evidence="9" key="1">
    <citation type="journal article" date="2017" name="Front. Plant Sci.">
        <title>Climate Clever Clovers: New Paradigm to Reduce the Environmental Footprint of Ruminants by Breeding Low Methanogenic Forages Utilizing Haplotype Variation.</title>
        <authorList>
            <person name="Kaur P."/>
            <person name="Appels R."/>
            <person name="Bayer P.E."/>
            <person name="Keeble-Gagnere G."/>
            <person name="Wang J."/>
            <person name="Hirakawa H."/>
            <person name="Shirasawa K."/>
            <person name="Vercoe P."/>
            <person name="Stefanova K."/>
            <person name="Durmic Z."/>
            <person name="Nichols P."/>
            <person name="Revell C."/>
            <person name="Isobe S.N."/>
            <person name="Edwards D."/>
            <person name="Erskine W."/>
        </authorList>
    </citation>
    <scope>NUCLEOTIDE SEQUENCE [LARGE SCALE GENOMIC DNA]</scope>
    <source>
        <strain evidence="9">cv. Daliak</strain>
    </source>
</reference>
<keyword evidence="5 6" id="KW-0408">Iron</keyword>
<evidence type="ECO:0000313" key="8">
    <source>
        <dbReference type="EMBL" id="GAU18222.1"/>
    </source>
</evidence>
<comment type="similarity">
    <text evidence="2 6">Belongs to the iron/ascorbate-dependent oxidoreductase family.</text>
</comment>